<evidence type="ECO:0000313" key="2">
    <source>
        <dbReference type="Proteomes" id="UP000510660"/>
    </source>
</evidence>
<reference evidence="1 2" key="1">
    <citation type="submission" date="2020-01" db="EMBL/GenBank/DDBJ databases">
        <title>Complete and circular genome sequences of six lactobacillus isolates from horses.</title>
        <authorList>
            <person name="Hassan H.M."/>
        </authorList>
    </citation>
    <scope>NUCLEOTIDE SEQUENCE [LARGE SCALE GENOMIC DNA]</scope>
    <source>
        <strain evidence="1 2">1D</strain>
    </source>
</reference>
<evidence type="ECO:0000313" key="1">
    <source>
        <dbReference type="EMBL" id="QLL73879.1"/>
    </source>
</evidence>
<sequence>MFEIYKMEFDIGIVTAADLKSYIGMGILSQPDYERIVGDESHEESNSTPEVQA</sequence>
<proteinExistence type="predicted"/>
<organism evidence="1 2">
    <name type="scientific">Lactobacillus crispatus</name>
    <dbReference type="NCBI Taxonomy" id="47770"/>
    <lineage>
        <taxon>Bacteria</taxon>
        <taxon>Bacillati</taxon>
        <taxon>Bacillota</taxon>
        <taxon>Bacilli</taxon>
        <taxon>Lactobacillales</taxon>
        <taxon>Lactobacillaceae</taxon>
        <taxon>Lactobacillus</taxon>
    </lineage>
</organism>
<dbReference type="Proteomes" id="UP000510660">
    <property type="component" value="Chromosome"/>
</dbReference>
<dbReference type="EMBL" id="CP047415">
    <property type="protein sequence ID" value="QLL73879.1"/>
    <property type="molecule type" value="Genomic_DNA"/>
</dbReference>
<dbReference type="AlphaFoldDB" id="A0A7H9E8L5"/>
<gene>
    <name evidence="1" type="ORF">GTO85_05625</name>
</gene>
<dbReference type="RefSeq" id="WP_180862109.1">
    <property type="nucleotide sequence ID" value="NZ_CP047415.1"/>
</dbReference>
<accession>A0A7H9E8L5</accession>
<name>A0A7H9E8L5_9LACO</name>
<protein>
    <submittedName>
        <fullName evidence="1">XkdX family protein</fullName>
    </submittedName>
</protein>